<keyword evidence="9" id="KW-0966">Cell projection</keyword>
<organism evidence="9 10">
    <name type="scientific">Algimonas ampicilliniresistens</name>
    <dbReference type="NCBI Taxonomy" id="1298735"/>
    <lineage>
        <taxon>Bacteria</taxon>
        <taxon>Pseudomonadati</taxon>
        <taxon>Pseudomonadota</taxon>
        <taxon>Alphaproteobacteria</taxon>
        <taxon>Maricaulales</taxon>
        <taxon>Robiginitomaculaceae</taxon>
        <taxon>Algimonas</taxon>
    </lineage>
</organism>
<keyword evidence="5" id="KW-0574">Periplasm</keyword>
<keyword evidence="9" id="KW-0969">Cilium</keyword>
<evidence type="ECO:0000313" key="10">
    <source>
        <dbReference type="Proteomes" id="UP001161391"/>
    </source>
</evidence>
<evidence type="ECO:0000256" key="2">
    <source>
        <dbReference type="ARBA" id="ARBA00004117"/>
    </source>
</evidence>
<feature type="chain" id="PRO_5044930630" description="Flagellar P-ring protein" evidence="8">
    <location>
        <begin position="28"/>
        <end position="373"/>
    </location>
</feature>
<sequence precursor="true">MPRSFLSRTFSALVLSLLALAPVTTLAAEVRIKDIADVQGVRGNDLVGYGLVIGLNGTGDTIRNSPYTEEALTNILERLGVNVQDSNFRPDNIAAVLITATLPPFAREGSRIDVNVASIGDASSLAGGTLVMTPLSAPNGDIYAIAQGNLLISGFEAEGDGASVTQGVPTAGAIPNGARVEREIPYDFRAQTTVRLALRMPDFTTAGRVEESINKAVGRPVATLLDSGTIEVDLRGMPGNPAHAMGRLENLTLRSAEIARVVIDQRSGTIVLGEAVKVSSVAVAQGNLTIKIAETPVASQPNPFGFGDTVVLPRTQVQVTDGEPGQVAIVDEAVTLPDLVAGLNALGVSPREMIDILKAIKSAGALHAELVLQ</sequence>
<evidence type="ECO:0000313" key="9">
    <source>
        <dbReference type="EMBL" id="GLQ24340.1"/>
    </source>
</evidence>
<evidence type="ECO:0000256" key="3">
    <source>
        <dbReference type="ARBA" id="ARBA00019515"/>
    </source>
</evidence>
<evidence type="ECO:0000256" key="4">
    <source>
        <dbReference type="ARBA" id="ARBA00022729"/>
    </source>
</evidence>
<keyword evidence="6 8" id="KW-0975">Bacterial flagellum</keyword>
<feature type="signal peptide" evidence="8">
    <location>
        <begin position="1"/>
        <end position="27"/>
    </location>
</feature>
<comment type="caution">
    <text evidence="9">The sequence shown here is derived from an EMBL/GenBank/DDBJ whole genome shotgun (WGS) entry which is preliminary data.</text>
</comment>
<comment type="function">
    <text evidence="1 8">Assembles around the rod to form the L-ring and probably protects the motor/basal body from shearing forces during rotation.</text>
</comment>
<reference evidence="9" key="2">
    <citation type="submission" date="2023-01" db="EMBL/GenBank/DDBJ databases">
        <title>Draft genome sequence of Algimonas ampicilliniresistens strain NBRC 108219.</title>
        <authorList>
            <person name="Sun Q."/>
            <person name="Mori K."/>
        </authorList>
    </citation>
    <scope>NUCLEOTIDE SEQUENCE</scope>
    <source>
        <strain evidence="9">NBRC 108219</strain>
    </source>
</reference>
<keyword evidence="4 8" id="KW-0732">Signal</keyword>
<dbReference type="InterPro" id="IPR001782">
    <property type="entry name" value="Flag_FlgI"/>
</dbReference>
<evidence type="ECO:0000256" key="7">
    <source>
        <dbReference type="ARBA" id="ARBA00032344"/>
    </source>
</evidence>
<evidence type="ECO:0000256" key="6">
    <source>
        <dbReference type="ARBA" id="ARBA00023143"/>
    </source>
</evidence>
<gene>
    <name evidence="9" type="primary">flgI2</name>
    <name evidence="8" type="synonym">flgI</name>
    <name evidence="9" type="ORF">GCM10007853_22140</name>
</gene>
<accession>A0ABQ5VBC4</accession>
<name>A0ABQ5VBC4_9PROT</name>
<protein>
    <recommendedName>
        <fullName evidence="3 8">Flagellar P-ring protein</fullName>
    </recommendedName>
    <alternativeName>
        <fullName evidence="7 8">Basal body P-ring protein</fullName>
    </alternativeName>
</protein>
<keyword evidence="9" id="KW-0282">Flagellum</keyword>
<dbReference type="Pfam" id="PF02119">
    <property type="entry name" value="FlgI"/>
    <property type="match status" value="1"/>
</dbReference>
<dbReference type="EMBL" id="BSNK01000002">
    <property type="protein sequence ID" value="GLQ24340.1"/>
    <property type="molecule type" value="Genomic_DNA"/>
</dbReference>
<comment type="subcellular location">
    <subcellularLocation>
        <location evidence="2 8">Bacterial flagellum basal body</location>
    </subcellularLocation>
</comment>
<dbReference type="PANTHER" id="PTHR30381">
    <property type="entry name" value="FLAGELLAR P-RING PERIPLASMIC PROTEIN FLGI"/>
    <property type="match status" value="1"/>
</dbReference>
<reference evidence="9" key="1">
    <citation type="journal article" date="2014" name="Int. J. Syst. Evol. Microbiol.">
        <title>Complete genome of a new Firmicutes species belonging to the dominant human colonic microbiota ('Ruminococcus bicirculans') reveals two chromosomes and a selective capacity to utilize plant glucans.</title>
        <authorList>
            <consortium name="NISC Comparative Sequencing Program"/>
            <person name="Wegmann U."/>
            <person name="Louis P."/>
            <person name="Goesmann A."/>
            <person name="Henrissat B."/>
            <person name="Duncan S.H."/>
            <person name="Flint H.J."/>
        </authorList>
    </citation>
    <scope>NUCLEOTIDE SEQUENCE</scope>
    <source>
        <strain evidence="9">NBRC 108219</strain>
    </source>
</reference>
<comment type="similarity">
    <text evidence="8">Belongs to the FlgI family.</text>
</comment>
<dbReference type="PRINTS" id="PR01010">
    <property type="entry name" value="FLGPRINGFLGI"/>
</dbReference>
<dbReference type="HAMAP" id="MF_00416">
    <property type="entry name" value="FlgI"/>
    <property type="match status" value="1"/>
</dbReference>
<evidence type="ECO:0000256" key="1">
    <source>
        <dbReference type="ARBA" id="ARBA00002591"/>
    </source>
</evidence>
<comment type="subunit">
    <text evidence="8">The basal body constitutes a major portion of the flagellar organelle and consists of four rings (L,P,S, and M) mounted on a central rod.</text>
</comment>
<keyword evidence="10" id="KW-1185">Reference proteome</keyword>
<evidence type="ECO:0000256" key="8">
    <source>
        <dbReference type="HAMAP-Rule" id="MF_00416"/>
    </source>
</evidence>
<dbReference type="NCBIfam" id="NF003676">
    <property type="entry name" value="PRK05303.1"/>
    <property type="match status" value="1"/>
</dbReference>
<dbReference type="Proteomes" id="UP001161391">
    <property type="component" value="Unassembled WGS sequence"/>
</dbReference>
<proteinExistence type="inferred from homology"/>
<dbReference type="PANTHER" id="PTHR30381:SF0">
    <property type="entry name" value="FLAGELLAR P-RING PROTEIN"/>
    <property type="match status" value="1"/>
</dbReference>
<evidence type="ECO:0000256" key="5">
    <source>
        <dbReference type="ARBA" id="ARBA00022764"/>
    </source>
</evidence>